<evidence type="ECO:0000313" key="1">
    <source>
        <dbReference type="EMBL" id="JAD64737.1"/>
    </source>
</evidence>
<accession>A0A0A9BZN3</accession>
<proteinExistence type="predicted"/>
<protein>
    <submittedName>
        <fullName evidence="1">Uncharacterized protein</fullName>
    </submittedName>
</protein>
<dbReference type="EMBL" id="GBRH01233158">
    <property type="protein sequence ID" value="JAD64737.1"/>
    <property type="molecule type" value="Transcribed_RNA"/>
</dbReference>
<organism evidence="1">
    <name type="scientific">Arundo donax</name>
    <name type="common">Giant reed</name>
    <name type="synonym">Donax arundinaceus</name>
    <dbReference type="NCBI Taxonomy" id="35708"/>
    <lineage>
        <taxon>Eukaryota</taxon>
        <taxon>Viridiplantae</taxon>
        <taxon>Streptophyta</taxon>
        <taxon>Embryophyta</taxon>
        <taxon>Tracheophyta</taxon>
        <taxon>Spermatophyta</taxon>
        <taxon>Magnoliopsida</taxon>
        <taxon>Liliopsida</taxon>
        <taxon>Poales</taxon>
        <taxon>Poaceae</taxon>
        <taxon>PACMAD clade</taxon>
        <taxon>Arundinoideae</taxon>
        <taxon>Arundineae</taxon>
        <taxon>Arundo</taxon>
    </lineage>
</organism>
<name>A0A0A9BZN3_ARUDO</name>
<reference evidence="1" key="2">
    <citation type="journal article" date="2015" name="Data Brief">
        <title>Shoot transcriptome of the giant reed, Arundo donax.</title>
        <authorList>
            <person name="Barrero R.A."/>
            <person name="Guerrero F.D."/>
            <person name="Moolhuijzen P."/>
            <person name="Goolsby J.A."/>
            <person name="Tidwell J."/>
            <person name="Bellgard S.E."/>
            <person name="Bellgard M.I."/>
        </authorList>
    </citation>
    <scope>NUCLEOTIDE SEQUENCE</scope>
    <source>
        <tissue evidence="1">Shoot tissue taken approximately 20 cm above the soil surface</tissue>
    </source>
</reference>
<sequence>MDVKFSRLIWSRFQPTMSL</sequence>
<dbReference type="AlphaFoldDB" id="A0A0A9BZN3"/>
<reference evidence="1" key="1">
    <citation type="submission" date="2014-09" db="EMBL/GenBank/DDBJ databases">
        <authorList>
            <person name="Magalhaes I.L.F."/>
            <person name="Oliveira U."/>
            <person name="Santos F.R."/>
            <person name="Vidigal T.H.D.A."/>
            <person name="Brescovit A.D."/>
            <person name="Santos A.J."/>
        </authorList>
    </citation>
    <scope>NUCLEOTIDE SEQUENCE</scope>
    <source>
        <tissue evidence="1">Shoot tissue taken approximately 20 cm above the soil surface</tissue>
    </source>
</reference>